<feature type="region of interest" description="Disordered" evidence="6">
    <location>
        <begin position="330"/>
        <end position="399"/>
    </location>
</feature>
<feature type="compositionally biased region" description="Basic and acidic residues" evidence="6">
    <location>
        <begin position="339"/>
        <end position="362"/>
    </location>
</feature>
<evidence type="ECO:0000256" key="4">
    <source>
        <dbReference type="ARBA" id="ARBA00022989"/>
    </source>
</evidence>
<keyword evidence="9" id="KW-1185">Reference proteome</keyword>
<dbReference type="EMBL" id="CP046455">
    <property type="protein sequence ID" value="QGU07199.1"/>
    <property type="molecule type" value="Genomic_DNA"/>
</dbReference>
<keyword evidence="2" id="KW-1003">Cell membrane</keyword>
<dbReference type="Proteomes" id="UP000424462">
    <property type="component" value="Chromosome"/>
</dbReference>
<dbReference type="AlphaFoldDB" id="A0A6B8VVP1"/>
<dbReference type="PANTHER" id="PTHR30213">
    <property type="entry name" value="INNER MEMBRANE PROTEIN YHJD"/>
    <property type="match status" value="1"/>
</dbReference>
<gene>
    <name evidence="8" type="ORF">COCCU_06300</name>
</gene>
<dbReference type="Pfam" id="PF03631">
    <property type="entry name" value="Virul_fac_BrkB"/>
    <property type="match status" value="1"/>
</dbReference>
<sequence length="399" mass="43095">MSNDRIEDTLDSVHAPEPESDQKPDTPPKLAGSSWAYALKRSTKEFSSDGCLDLAAMLTYYTVLSLAPALLAIFSIISLVFASNAGTVTTVVDEFAREYVPADYQVLVSDLVDTLIGSATGGVIALIIGIATALWSASAYVKAFSRGSNIIYNRAEGRGLIKQTGTMLLTTLAMLFGIVVILVSLALNETLVSGLLSPIAEPLGLGGTLEFLLRHFLPVWAWVKWPFIGVLIIVLIATLYYFTPNVKPPKFSWISLGSIVAIIGIVIVSGALYVYFAFFAGYSSYGVIGGVMALLFTLWVFNIMLLLGVEIDAEVERARELQADLPAADNIQLPPRDTAGVEKQKRTQEKLADEGEDLRTQHQDVNASGEKKRSPTSGDEDHIEQDDTAGEGSSPQKGR</sequence>
<proteinExistence type="predicted"/>
<dbReference type="GO" id="GO:0005886">
    <property type="term" value="C:plasma membrane"/>
    <property type="evidence" value="ECO:0007669"/>
    <property type="project" value="UniProtKB-SubCell"/>
</dbReference>
<feature type="transmembrane region" description="Helical" evidence="7">
    <location>
        <begin position="254"/>
        <end position="276"/>
    </location>
</feature>
<feature type="transmembrane region" description="Helical" evidence="7">
    <location>
        <begin position="123"/>
        <end position="144"/>
    </location>
</feature>
<evidence type="ECO:0000313" key="8">
    <source>
        <dbReference type="EMBL" id="QGU07199.1"/>
    </source>
</evidence>
<evidence type="ECO:0000256" key="6">
    <source>
        <dbReference type="SAM" id="MobiDB-lite"/>
    </source>
</evidence>
<reference evidence="8 9" key="1">
    <citation type="submission" date="2019-11" db="EMBL/GenBank/DDBJ databases">
        <title>Complete genome sequence of Corynebacterium kalinowskii 1959, a novel Corynebacterium species isolated from soil of a small paddock in Vilsendorf, Germany.</title>
        <authorList>
            <person name="Schaffert L."/>
            <person name="Ruwe M."/>
            <person name="Milse J."/>
            <person name="Hanuschka K."/>
            <person name="Ortseifen V."/>
            <person name="Droste J."/>
            <person name="Brandt D."/>
            <person name="Schlueter L."/>
            <person name="Kutter Y."/>
            <person name="Vinke S."/>
            <person name="Viehoefer P."/>
            <person name="Jacob L."/>
            <person name="Luebke N.-C."/>
            <person name="Schulte-Berndt E."/>
            <person name="Hain C."/>
            <person name="Linder M."/>
            <person name="Schmidt P."/>
            <person name="Wollenschlaeger L."/>
            <person name="Luttermann T."/>
            <person name="Thieme E."/>
            <person name="Hassa J."/>
            <person name="Haak M."/>
            <person name="Wittchen M."/>
            <person name="Mentz A."/>
            <person name="Persicke M."/>
            <person name="Busche T."/>
            <person name="Ruckert C."/>
        </authorList>
    </citation>
    <scope>NUCLEOTIDE SEQUENCE [LARGE SCALE GENOMIC DNA]</scope>
    <source>
        <strain evidence="8 9">2039</strain>
    </source>
</reference>
<dbReference type="InterPro" id="IPR017039">
    <property type="entry name" value="Virul_fac_BrkB"/>
</dbReference>
<evidence type="ECO:0000256" key="1">
    <source>
        <dbReference type="ARBA" id="ARBA00004651"/>
    </source>
</evidence>
<keyword evidence="4 7" id="KW-1133">Transmembrane helix</keyword>
<evidence type="ECO:0000256" key="2">
    <source>
        <dbReference type="ARBA" id="ARBA00022475"/>
    </source>
</evidence>
<evidence type="ECO:0000313" key="9">
    <source>
        <dbReference type="Proteomes" id="UP000424462"/>
    </source>
</evidence>
<name>A0A6B8VVP1_9CORY</name>
<dbReference type="RefSeq" id="WP_156230715.1">
    <property type="nucleotide sequence ID" value="NZ_CP046455.1"/>
</dbReference>
<evidence type="ECO:0000256" key="3">
    <source>
        <dbReference type="ARBA" id="ARBA00022692"/>
    </source>
</evidence>
<dbReference type="KEGG" id="cok:COCCU_06300"/>
<accession>A0A6B8VVP1</accession>
<feature type="compositionally biased region" description="Basic and acidic residues" evidence="6">
    <location>
        <begin position="14"/>
        <end position="26"/>
    </location>
</feature>
<feature type="transmembrane region" description="Helical" evidence="7">
    <location>
        <begin position="282"/>
        <end position="309"/>
    </location>
</feature>
<comment type="subcellular location">
    <subcellularLocation>
        <location evidence="1">Cell membrane</location>
        <topology evidence="1">Multi-pass membrane protein</topology>
    </subcellularLocation>
</comment>
<keyword evidence="3 7" id="KW-0812">Transmembrane</keyword>
<evidence type="ECO:0000256" key="7">
    <source>
        <dbReference type="SAM" id="Phobius"/>
    </source>
</evidence>
<keyword evidence="5 7" id="KW-0472">Membrane</keyword>
<evidence type="ECO:0000256" key="5">
    <source>
        <dbReference type="ARBA" id="ARBA00023136"/>
    </source>
</evidence>
<feature type="transmembrane region" description="Helical" evidence="7">
    <location>
        <begin position="219"/>
        <end position="242"/>
    </location>
</feature>
<feature type="transmembrane region" description="Helical" evidence="7">
    <location>
        <begin position="165"/>
        <end position="187"/>
    </location>
</feature>
<protein>
    <submittedName>
        <fullName evidence="8">Uncharacterized protein</fullName>
    </submittedName>
</protein>
<dbReference type="PANTHER" id="PTHR30213:SF0">
    <property type="entry name" value="UPF0761 MEMBRANE PROTEIN YIHY"/>
    <property type="match status" value="1"/>
</dbReference>
<organism evidence="8 9">
    <name type="scientific">Corynebacterium occultum</name>
    <dbReference type="NCBI Taxonomy" id="2675219"/>
    <lineage>
        <taxon>Bacteria</taxon>
        <taxon>Bacillati</taxon>
        <taxon>Actinomycetota</taxon>
        <taxon>Actinomycetes</taxon>
        <taxon>Mycobacteriales</taxon>
        <taxon>Corynebacteriaceae</taxon>
        <taxon>Corynebacterium</taxon>
    </lineage>
</organism>
<feature type="region of interest" description="Disordered" evidence="6">
    <location>
        <begin position="1"/>
        <end position="30"/>
    </location>
</feature>
<feature type="transmembrane region" description="Helical" evidence="7">
    <location>
        <begin position="58"/>
        <end position="82"/>
    </location>
</feature>